<dbReference type="CDD" id="cd18186">
    <property type="entry name" value="BTB_POZ_ZBTB_KLHL-like"/>
    <property type="match status" value="1"/>
</dbReference>
<dbReference type="InterPro" id="IPR011333">
    <property type="entry name" value="SKP1/BTB/POZ_sf"/>
</dbReference>
<dbReference type="Gene3D" id="3.30.710.10">
    <property type="entry name" value="Potassium Channel Kv1.1, Chain A"/>
    <property type="match status" value="1"/>
</dbReference>
<dbReference type="InterPro" id="IPR000210">
    <property type="entry name" value="BTB/POZ_dom"/>
</dbReference>
<gene>
    <name evidence="2" type="ORF">FIBSPDRAFT_817791</name>
</gene>
<name>A0A166RET7_9AGAM</name>
<dbReference type="PROSITE" id="PS50097">
    <property type="entry name" value="BTB"/>
    <property type="match status" value="1"/>
</dbReference>
<dbReference type="SUPFAM" id="SSF54695">
    <property type="entry name" value="POZ domain"/>
    <property type="match status" value="1"/>
</dbReference>
<dbReference type="AlphaFoldDB" id="A0A166RET7"/>
<evidence type="ECO:0000313" key="2">
    <source>
        <dbReference type="EMBL" id="KZP28194.1"/>
    </source>
</evidence>
<protein>
    <recommendedName>
        <fullName evidence="1">BTB domain-containing protein</fullName>
    </recommendedName>
</protein>
<dbReference type="EMBL" id="KV417505">
    <property type="protein sequence ID" value="KZP28194.1"/>
    <property type="molecule type" value="Genomic_DNA"/>
</dbReference>
<feature type="domain" description="BTB" evidence="1">
    <location>
        <begin position="10"/>
        <end position="84"/>
    </location>
</feature>
<proteinExistence type="predicted"/>
<sequence>MRSDIWFEDGNVVIQAEGTLFKVHRGVLVANSSVFKDMFSMPQPQPSEGEVNVEGCPVIHVSDSAADVAIILRALFLRGVRLKPLSLEIVMAFFRLGQKYDIKIIRAEALSRLHYEYPLTLEDYDKHFPEPMIPYSVWADIDIANLAREQNLLSLLPVALYALCQCEINATELIPSSRRDDGTTTTLSPSNISACFAAWTTTLPKLQSETTLTWLDPASESWDLTCKKHWCNDIRKKATRRIFVPCVQFVGLCTWGEFRDDYMDPEDNMCHRYVSVAEQAHKDGRIKFWEGLPGAFGLPGWDELGKEREELS</sequence>
<organism evidence="2 3">
    <name type="scientific">Athelia psychrophila</name>
    <dbReference type="NCBI Taxonomy" id="1759441"/>
    <lineage>
        <taxon>Eukaryota</taxon>
        <taxon>Fungi</taxon>
        <taxon>Dikarya</taxon>
        <taxon>Basidiomycota</taxon>
        <taxon>Agaricomycotina</taxon>
        <taxon>Agaricomycetes</taxon>
        <taxon>Agaricomycetidae</taxon>
        <taxon>Atheliales</taxon>
        <taxon>Atheliaceae</taxon>
        <taxon>Athelia</taxon>
    </lineage>
</organism>
<evidence type="ECO:0000259" key="1">
    <source>
        <dbReference type="PROSITE" id="PS50097"/>
    </source>
</evidence>
<dbReference type="OrthoDB" id="3027208at2759"/>
<accession>A0A166RET7</accession>
<reference evidence="2 3" key="1">
    <citation type="journal article" date="2016" name="Mol. Biol. Evol.">
        <title>Comparative Genomics of Early-Diverging Mushroom-Forming Fungi Provides Insights into the Origins of Lignocellulose Decay Capabilities.</title>
        <authorList>
            <person name="Nagy L.G."/>
            <person name="Riley R."/>
            <person name="Tritt A."/>
            <person name="Adam C."/>
            <person name="Daum C."/>
            <person name="Floudas D."/>
            <person name="Sun H."/>
            <person name="Yadav J.S."/>
            <person name="Pangilinan J."/>
            <person name="Larsson K.H."/>
            <person name="Matsuura K."/>
            <person name="Barry K."/>
            <person name="Labutti K."/>
            <person name="Kuo R."/>
            <person name="Ohm R.A."/>
            <person name="Bhattacharya S.S."/>
            <person name="Shirouzu T."/>
            <person name="Yoshinaga Y."/>
            <person name="Martin F.M."/>
            <person name="Grigoriev I.V."/>
            <person name="Hibbett D.S."/>
        </authorList>
    </citation>
    <scope>NUCLEOTIDE SEQUENCE [LARGE SCALE GENOMIC DNA]</scope>
    <source>
        <strain evidence="2 3">CBS 109695</strain>
    </source>
</reference>
<dbReference type="Pfam" id="PF00651">
    <property type="entry name" value="BTB"/>
    <property type="match status" value="1"/>
</dbReference>
<keyword evidence="3" id="KW-1185">Reference proteome</keyword>
<evidence type="ECO:0000313" key="3">
    <source>
        <dbReference type="Proteomes" id="UP000076532"/>
    </source>
</evidence>
<dbReference type="Proteomes" id="UP000076532">
    <property type="component" value="Unassembled WGS sequence"/>
</dbReference>
<dbReference type="SMART" id="SM00225">
    <property type="entry name" value="BTB"/>
    <property type="match status" value="1"/>
</dbReference>